<evidence type="ECO:0000313" key="3">
    <source>
        <dbReference type="Proteomes" id="UP000296706"/>
    </source>
</evidence>
<dbReference type="KEGG" id="hsn:DV733_12620"/>
<protein>
    <submittedName>
        <fullName evidence="2">Uncharacterized protein</fullName>
    </submittedName>
</protein>
<dbReference type="Proteomes" id="UP000296706">
    <property type="component" value="Chromosome"/>
</dbReference>
<sequence length="238" mass="26341">MAVLERIQATIAENRGTILLLVGLFLLLNPQLTAGLAETDADQYGYESFQITVTEDGTLETSEKIFSIDSDAACLDIPITRACILEQAVYDDGGIVYAGPSSFIERSYSYVYVHDEGFFEPVERERSDGRVHYGHDPVDASTAMDRISTPIDRASVDAREAIEQGTFGTTDEIRDANELIQVDGEYYVVDRTSYDSAGDDGTWVTLLIRWLPGLLGFGLLLVGHFLQVATDVKRVRQQ</sequence>
<keyword evidence="1" id="KW-0472">Membrane</keyword>
<name>A0A4D6HFV5_9EURY</name>
<keyword evidence="3" id="KW-1185">Reference proteome</keyword>
<accession>A0A4D6HFV5</accession>
<reference evidence="2 3" key="1">
    <citation type="journal article" date="2019" name="Nat. Commun.">
        <title>A new type of DNA phosphorothioation-based antiviral system in archaea.</title>
        <authorList>
            <person name="Xiong L."/>
            <person name="Liu S."/>
            <person name="Chen S."/>
            <person name="Xiao Y."/>
            <person name="Zhu B."/>
            <person name="Gao Y."/>
            <person name="Zhang Y."/>
            <person name="Chen B."/>
            <person name="Luo J."/>
            <person name="Deng Z."/>
            <person name="Chen X."/>
            <person name="Wang L."/>
            <person name="Chen S."/>
        </authorList>
    </citation>
    <scope>NUCLEOTIDE SEQUENCE [LARGE SCALE GENOMIC DNA]</scope>
    <source>
        <strain evidence="2 3">CBA1105</strain>
    </source>
</reference>
<dbReference type="RefSeq" id="WP_049994378.1">
    <property type="nucleotide sequence ID" value="NZ_CP031310.1"/>
</dbReference>
<keyword evidence="1" id="KW-1133">Transmembrane helix</keyword>
<proteinExistence type="predicted"/>
<dbReference type="OrthoDB" id="238674at2157"/>
<dbReference type="Pfam" id="PF26448">
    <property type="entry name" value="DUF8127"/>
    <property type="match status" value="1"/>
</dbReference>
<gene>
    <name evidence="2" type="ORF">DV733_12620</name>
</gene>
<organism evidence="2 3">
    <name type="scientific">Halapricum salinum</name>
    <dbReference type="NCBI Taxonomy" id="1457250"/>
    <lineage>
        <taxon>Archaea</taxon>
        <taxon>Methanobacteriati</taxon>
        <taxon>Methanobacteriota</taxon>
        <taxon>Stenosarchaea group</taxon>
        <taxon>Halobacteria</taxon>
        <taxon>Halobacteriales</taxon>
        <taxon>Haloarculaceae</taxon>
        <taxon>Halapricum</taxon>
    </lineage>
</organism>
<feature type="transmembrane region" description="Helical" evidence="1">
    <location>
        <begin position="210"/>
        <end position="229"/>
    </location>
</feature>
<keyword evidence="1" id="KW-0812">Transmembrane</keyword>
<dbReference type="STRING" id="1457250.GCA_000755225_00364"/>
<evidence type="ECO:0000256" key="1">
    <source>
        <dbReference type="SAM" id="Phobius"/>
    </source>
</evidence>
<dbReference type="AlphaFoldDB" id="A0A4D6HFV5"/>
<dbReference type="InterPro" id="IPR058440">
    <property type="entry name" value="DUF8127"/>
</dbReference>
<dbReference type="GeneID" id="39848718"/>
<evidence type="ECO:0000313" key="2">
    <source>
        <dbReference type="EMBL" id="QCC52018.1"/>
    </source>
</evidence>
<dbReference type="EMBL" id="CP031310">
    <property type="protein sequence ID" value="QCC52018.1"/>
    <property type="molecule type" value="Genomic_DNA"/>
</dbReference>